<sequence>MDSRADSISLLPYHHLPRPPPITTMASVILIFSLLFLSLANAFSDPGPCSGDCWTHDVGLLQRKSDGRWFRFATGKGIHISVADSIEGPWTVKGEALAGGSSIDHPGSKNLWAPDVHLEGDTYYMYYSISKLGSKNSVIGVASSPNMQVGSWKDHGSTGLSSNADKPYNAIDANWIRIGDTPFLNFGSHWHDLYQVPMKGPLKITDATPYNLAYNATGSHREEAAFEFQHDGFYYMTFSSGVGLGYDDKKPPPGEEYSIRVCRSPGGKGNFVDRNGQSCLKGGGTTLLASHGHVYGPGGQGVTNDKKHGLILYYQYADTNKGLNPSQYQFGWNKLKWEDGWPIV</sequence>
<evidence type="ECO:0000256" key="6">
    <source>
        <dbReference type="ARBA" id="ARBA00022525"/>
    </source>
</evidence>
<keyword evidence="9 15" id="KW-0378">Hydrolase</keyword>
<evidence type="ECO:0000256" key="8">
    <source>
        <dbReference type="ARBA" id="ARBA00022729"/>
    </source>
</evidence>
<keyword evidence="8 18" id="KW-0732">Signal</keyword>
<evidence type="ECO:0000256" key="10">
    <source>
        <dbReference type="ARBA" id="ARBA00023180"/>
    </source>
</evidence>
<dbReference type="PIRSF" id="PIRSF026534">
    <property type="entry name" value="Endo_alpha-L-arabinosidase"/>
    <property type="match status" value="1"/>
</dbReference>
<dbReference type="OrthoDB" id="195678at2759"/>
<dbReference type="Proteomes" id="UP000234585">
    <property type="component" value="Unassembled WGS sequence"/>
</dbReference>
<proteinExistence type="inferred from homology"/>
<evidence type="ECO:0000256" key="14">
    <source>
        <dbReference type="ARBA" id="ARBA00025221"/>
    </source>
</evidence>
<reference evidence="19 20" key="1">
    <citation type="submission" date="2017-12" db="EMBL/GenBank/DDBJ databases">
        <authorList>
            <consortium name="DOE Joint Genome Institute"/>
            <person name="Haridas S."/>
            <person name="Kjaerbolling I."/>
            <person name="Vesth T.C."/>
            <person name="Frisvad J.C."/>
            <person name="Nybo J.L."/>
            <person name="Theobald S."/>
            <person name="Kuo A."/>
            <person name="Bowyer P."/>
            <person name="Matsuda Y."/>
            <person name="Mondo S."/>
            <person name="Lyhne E.K."/>
            <person name="Kogle M.E."/>
            <person name="Clum A."/>
            <person name="Lipzen A."/>
            <person name="Salamov A."/>
            <person name="Ngan C.Y."/>
            <person name="Daum C."/>
            <person name="Chiniquy J."/>
            <person name="Barry K."/>
            <person name="LaButti K."/>
            <person name="Simmons B.A."/>
            <person name="Magnuson J.K."/>
            <person name="Mortensen U.H."/>
            <person name="Larsen T.O."/>
            <person name="Grigoriev I.V."/>
            <person name="Baker S.E."/>
            <person name="Andersen M.R."/>
            <person name="Nordberg H.P."/>
            <person name="Cantor M.N."/>
            <person name="Hua S.X."/>
        </authorList>
    </citation>
    <scope>NUCLEOTIDE SEQUENCE [LARGE SCALE GENOMIC DNA]</scope>
    <source>
        <strain evidence="19 20">CBS 102.13</strain>
    </source>
</reference>
<dbReference type="UniPathway" id="UPA00667"/>
<dbReference type="InterPro" id="IPR006710">
    <property type="entry name" value="Glyco_hydro_43"/>
</dbReference>
<dbReference type="AlphaFoldDB" id="A0A2I2FK96"/>
<keyword evidence="13" id="KW-0624">Polysaccharide degradation</keyword>
<dbReference type="GO" id="GO:0005576">
    <property type="term" value="C:extracellular region"/>
    <property type="evidence" value="ECO:0007669"/>
    <property type="project" value="UniProtKB-SubCell"/>
</dbReference>
<feature type="active site" description="Proton donor" evidence="16">
    <location>
        <position position="223"/>
    </location>
</feature>
<evidence type="ECO:0000313" key="20">
    <source>
        <dbReference type="Proteomes" id="UP000234585"/>
    </source>
</evidence>
<dbReference type="Pfam" id="PF04616">
    <property type="entry name" value="Glyco_hydro_43"/>
    <property type="match status" value="1"/>
</dbReference>
<evidence type="ECO:0000256" key="11">
    <source>
        <dbReference type="ARBA" id="ARBA00023277"/>
    </source>
</evidence>
<evidence type="ECO:0000256" key="5">
    <source>
        <dbReference type="ARBA" id="ARBA00012586"/>
    </source>
</evidence>
<evidence type="ECO:0000256" key="12">
    <source>
        <dbReference type="ARBA" id="ARBA00023295"/>
    </source>
</evidence>
<keyword evidence="6" id="KW-0964">Secreted</keyword>
<dbReference type="GO" id="GO:0031222">
    <property type="term" value="P:arabinan catabolic process"/>
    <property type="evidence" value="ECO:0007669"/>
    <property type="project" value="UniProtKB-UniPathway"/>
</dbReference>
<evidence type="ECO:0000256" key="15">
    <source>
        <dbReference type="PIRNR" id="PIRNR026534"/>
    </source>
</evidence>
<evidence type="ECO:0000256" key="7">
    <source>
        <dbReference type="ARBA" id="ARBA00022651"/>
    </source>
</evidence>
<keyword evidence="11" id="KW-0119">Carbohydrate metabolism</keyword>
<dbReference type="InterPro" id="IPR050727">
    <property type="entry name" value="GH43_arabinanases"/>
</dbReference>
<dbReference type="STRING" id="41067.A0A2I2FK96"/>
<feature type="active site" description="Proton acceptor" evidence="16">
    <location>
        <position position="57"/>
    </location>
</feature>
<gene>
    <name evidence="19" type="ORF">BDW47DRAFT_100443</name>
</gene>
<evidence type="ECO:0000256" key="1">
    <source>
        <dbReference type="ARBA" id="ARBA00000375"/>
    </source>
</evidence>
<dbReference type="EC" id="3.2.1.99" evidence="5 15"/>
<comment type="catalytic activity">
    <reaction evidence="1 15">
        <text>Endohydrolysis of (1-&gt;5)-alpha-arabinofuranosidic linkages in (1-&gt;5)-arabinans.</text>
        <dbReference type="EC" id="3.2.1.99"/>
    </reaction>
</comment>
<dbReference type="Gene3D" id="2.115.10.20">
    <property type="entry name" value="Glycosyl hydrolase domain, family 43"/>
    <property type="match status" value="1"/>
</dbReference>
<keyword evidence="12 15" id="KW-0326">Glycosidase</keyword>
<keyword evidence="20" id="KW-1185">Reference proteome</keyword>
<dbReference type="RefSeq" id="XP_024675077.1">
    <property type="nucleotide sequence ID" value="XM_024811433.1"/>
</dbReference>
<feature type="signal peptide" evidence="18">
    <location>
        <begin position="1"/>
        <end position="42"/>
    </location>
</feature>
<dbReference type="PANTHER" id="PTHR43301:SF7">
    <property type="entry name" value="ARABINAN ENDO-1,5-ALPHA-L-ARABINOSIDASE C"/>
    <property type="match status" value="1"/>
</dbReference>
<evidence type="ECO:0000313" key="19">
    <source>
        <dbReference type="EMBL" id="PLB41065.1"/>
    </source>
</evidence>
<evidence type="ECO:0000256" key="13">
    <source>
        <dbReference type="ARBA" id="ARBA00023326"/>
    </source>
</evidence>
<comment type="pathway">
    <text evidence="3 15">Glycan metabolism; L-arabinan degradation.</text>
</comment>
<comment type="similarity">
    <text evidence="4 15">Belongs to the glycosyl hydrolase 43 family.</text>
</comment>
<dbReference type="GO" id="GO:0046558">
    <property type="term" value="F:arabinan endo-1,5-alpha-L-arabinosidase activity"/>
    <property type="evidence" value="ECO:0007669"/>
    <property type="project" value="UniProtKB-EC"/>
</dbReference>
<accession>A0A2I2FK96</accession>
<dbReference type="GO" id="GO:0045493">
    <property type="term" value="P:xylan catabolic process"/>
    <property type="evidence" value="ECO:0007669"/>
    <property type="project" value="UniProtKB-KW"/>
</dbReference>
<organism evidence="19 20">
    <name type="scientific">Aspergillus candidus</name>
    <dbReference type="NCBI Taxonomy" id="41067"/>
    <lineage>
        <taxon>Eukaryota</taxon>
        <taxon>Fungi</taxon>
        <taxon>Dikarya</taxon>
        <taxon>Ascomycota</taxon>
        <taxon>Pezizomycotina</taxon>
        <taxon>Eurotiomycetes</taxon>
        <taxon>Eurotiomycetidae</taxon>
        <taxon>Eurotiales</taxon>
        <taxon>Aspergillaceae</taxon>
        <taxon>Aspergillus</taxon>
        <taxon>Aspergillus subgen. Circumdati</taxon>
    </lineage>
</organism>
<keyword evidence="7" id="KW-0858">Xylan degradation</keyword>
<evidence type="ECO:0000256" key="16">
    <source>
        <dbReference type="PIRSR" id="PIRSR606710-1"/>
    </source>
</evidence>
<evidence type="ECO:0000256" key="2">
    <source>
        <dbReference type="ARBA" id="ARBA00004613"/>
    </source>
</evidence>
<dbReference type="EMBL" id="KZ559122">
    <property type="protein sequence ID" value="PLB41065.1"/>
    <property type="molecule type" value="Genomic_DNA"/>
</dbReference>
<dbReference type="SUPFAM" id="SSF75005">
    <property type="entry name" value="Arabinanase/levansucrase/invertase"/>
    <property type="match status" value="1"/>
</dbReference>
<dbReference type="InterPro" id="IPR023296">
    <property type="entry name" value="Glyco_hydro_beta-prop_sf"/>
</dbReference>
<comment type="subcellular location">
    <subcellularLocation>
        <location evidence="2">Secreted</location>
    </subcellularLocation>
</comment>
<evidence type="ECO:0000256" key="18">
    <source>
        <dbReference type="SAM" id="SignalP"/>
    </source>
</evidence>
<dbReference type="GeneID" id="36518593"/>
<dbReference type="CDD" id="cd18831">
    <property type="entry name" value="GH43_AnAbnA-like"/>
    <property type="match status" value="1"/>
</dbReference>
<feature type="chain" id="PRO_5014190629" description="Arabinan endo-1,5-alpha-L-arabinosidase" evidence="18">
    <location>
        <begin position="43"/>
        <end position="344"/>
    </location>
</feature>
<evidence type="ECO:0000256" key="4">
    <source>
        <dbReference type="ARBA" id="ARBA00009865"/>
    </source>
</evidence>
<dbReference type="InterPro" id="IPR016840">
    <property type="entry name" value="Glyco_hydro_43_endo_a_Ara-ase"/>
</dbReference>
<name>A0A2I2FK96_ASPCN</name>
<keyword evidence="10" id="KW-0325">Glycoprotein</keyword>
<feature type="site" description="Important for catalytic activity, responsible for pKa modulation of the active site Glu and correct orientation of both the proton donor and substrate" evidence="17">
    <location>
        <position position="172"/>
    </location>
</feature>
<evidence type="ECO:0000256" key="9">
    <source>
        <dbReference type="ARBA" id="ARBA00022801"/>
    </source>
</evidence>
<evidence type="ECO:0000256" key="3">
    <source>
        <dbReference type="ARBA" id="ARBA00004834"/>
    </source>
</evidence>
<comment type="function">
    <text evidence="14">Endo-1,5-alpha-L-arabinanase involved in degradation of pectin. Its preferred substrate is linear 1,5-alpha-L-arabinan.</text>
</comment>
<protein>
    <recommendedName>
        <fullName evidence="5 15">Arabinan endo-1,5-alpha-L-arabinosidase</fullName>
        <ecNumber evidence="5 15">3.2.1.99</ecNumber>
    </recommendedName>
</protein>
<dbReference type="PANTHER" id="PTHR43301">
    <property type="entry name" value="ARABINAN ENDO-1,5-ALPHA-L-ARABINOSIDASE"/>
    <property type="match status" value="1"/>
</dbReference>
<evidence type="ECO:0000256" key="17">
    <source>
        <dbReference type="PIRSR" id="PIRSR606710-2"/>
    </source>
</evidence>